<organism evidence="1 2">
    <name type="scientific">Caballeronia calidae</name>
    <dbReference type="NCBI Taxonomy" id="1777139"/>
    <lineage>
        <taxon>Bacteria</taxon>
        <taxon>Pseudomonadati</taxon>
        <taxon>Pseudomonadota</taxon>
        <taxon>Betaproteobacteria</taxon>
        <taxon>Burkholderiales</taxon>
        <taxon>Burkholderiaceae</taxon>
        <taxon>Caballeronia</taxon>
    </lineage>
</organism>
<comment type="caution">
    <text evidence="1">The sequence shown here is derived from an EMBL/GenBank/DDBJ whole genome shotgun (WGS) entry which is preliminary data.</text>
</comment>
<evidence type="ECO:0000313" key="1">
    <source>
        <dbReference type="EMBL" id="SAK53154.1"/>
    </source>
</evidence>
<keyword evidence="2" id="KW-1185">Reference proteome</keyword>
<dbReference type="EMBL" id="FCOX02000004">
    <property type="protein sequence ID" value="SAK53154.1"/>
    <property type="molecule type" value="Genomic_DNA"/>
</dbReference>
<reference evidence="1" key="1">
    <citation type="submission" date="2016-01" db="EMBL/GenBank/DDBJ databases">
        <authorList>
            <person name="Peeters C."/>
        </authorList>
    </citation>
    <scope>NUCLEOTIDE SEQUENCE</scope>
    <source>
        <strain evidence="1">LMG 29321</strain>
    </source>
</reference>
<dbReference type="RefSeq" id="WP_062603300.1">
    <property type="nucleotide sequence ID" value="NZ_FCOX02000004.1"/>
</dbReference>
<evidence type="ECO:0000313" key="2">
    <source>
        <dbReference type="Proteomes" id="UP000071859"/>
    </source>
</evidence>
<accession>A0A158A5M6</accession>
<name>A0A158A5M6_9BURK</name>
<protein>
    <submittedName>
        <fullName evidence="1">Uncharacterized protein</fullName>
    </submittedName>
</protein>
<dbReference type="OrthoDB" id="8690416at2"/>
<gene>
    <name evidence="1" type="ORF">AWB78_01298</name>
</gene>
<dbReference type="AlphaFoldDB" id="A0A158A5M6"/>
<dbReference type="Proteomes" id="UP000071859">
    <property type="component" value="Unassembled WGS sequence"/>
</dbReference>
<proteinExistence type="predicted"/>
<sequence>MELTDEQRQAVCDAVAEALGDAYDCLRVWRAWGYGTMSADDFSLVAEDDSRVAEIADAAIGAIEAAASAPVIADTAGEVSAQDIDAAKRCLPVFEQRFKELTGKDFSDTAGTKPQGWKLVRVNEHFDALIAALERAENKGYLPDAMAEEWANFACDENTASPAIDAAGASNEPNRWQKAQMAFGGGESAAHLPDNIDWTRVMALAEEHGDGWSEEKGWSFHCDDDLFNFAGELAKESGK</sequence>